<comment type="function">
    <text evidence="7">FAD-dependent sulfhydryl oxidase that catalyzes disulfide bond formation. Oxidizes thioredoxin in vitro. Required for the import and folding of small cysteine-containing proteins in the mitochondrial intermembrane space, and can act independently of the oxidoreductase MIA40. Can oxidize the cytochrome c oxidase assembly protein COX19, a typical substrate of MIA40.</text>
</comment>
<evidence type="ECO:0000256" key="4">
    <source>
        <dbReference type="ARBA" id="ARBA00023002"/>
    </source>
</evidence>
<keyword evidence="5" id="KW-1015">Disulfide bond</keyword>
<evidence type="ECO:0000256" key="8">
    <source>
        <dbReference type="RuleBase" id="RU371123"/>
    </source>
</evidence>
<dbReference type="EMBL" id="OU466857">
    <property type="protein sequence ID" value="CAH2036283.1"/>
    <property type="molecule type" value="Genomic_DNA"/>
</dbReference>
<evidence type="ECO:0000256" key="9">
    <source>
        <dbReference type="SAM" id="MobiDB-lite"/>
    </source>
</evidence>
<dbReference type="AlphaFoldDB" id="A0AAU9R8W9"/>
<evidence type="ECO:0000256" key="6">
    <source>
        <dbReference type="ARBA" id="ARBA00052964"/>
    </source>
</evidence>
<feature type="region of interest" description="Disordered" evidence="9">
    <location>
        <begin position="33"/>
        <end position="76"/>
    </location>
</feature>
<sequence>MRMIKAAMDLGCLDLGCLSVSEKKSGVGVADPLDFSSSASKSGQNKSPRETSALRKSQSKRSAQRKTSPLGWFPRRKGDSYLNRKIKKLQEVGGMNQTLDETLGDSNPHYCKIVREQMAVREAAGKAMELRKAALVEASWCRILRAARIPSLEAEALMENAEKSAVEAFEAASALGVVMHDKPNSSRKQYRIKTSGTHEGGSPTHTVTASFETAFDVDKEVAAAVKTAFAKLANCPSLSKAEIKDLLRKISEHPDLRDHHEITEMSSECDTESDSEPGTLHKVDEEVAKCEETSYFKTSQLKVKRRQSFGKFSREKLVDMMLERLQGLHEDQLSSLASIVATCGLSEALAEDGHQRLQTTNAEPTVSDHGSFSTMDTKSRRDSKFGSLMEGKTAKDGKETEIPSLDKYLVKHMTKLEREVNEARRASNDVSDKDRKVRQGAVATDTVPDLGSILVKHSSRLEKEIEEAKKNAGVNPGTYEKKSSRNKTTLDPIPDLESLLVKKHVSRLKKDVEETIRNCGNMYENVKKPGKQDTGAASGVPEVPSLESCMVKHVSKLEKEVQEAKKRCKEELEARNSKTVEESSCLVREEPVNENADLNKKVECQEESLDKILVKPVHRLEKEKIASEAVYGNRMIQQRKQAAKSESDYESLDKILVKHVPKLEKEKLRFKADKEVTKTEVEEKENNNENHNQEPETMKVAKPVLTKRQVRDREIQETWGGLGLGETKNINQKRTDIKKTEATEHLGEETRPIQTRRQARDKEMLEAWGGLGLGDSGLYQTVNKHKRKPESEKVETPTPFLTRRQARDREMQEAWGGLGLGNSIRPSLSKLEREKAAWIKAEEEEMTQACNKTSCAKRGEGVKEQTVAHPKKTMGENPWQPLLQTFEKLSNCVQTHLSNFVGVKITHPSSSTIQNPISLDSSPLIATNNSTLQKLPLKDKPTGPVTKEELGRATWTFLHTLGAQYPEKPTRQQKKDVKELMAILSRMYPCRDCADHFKEILRSNPAQAGSQEEFSQWLCHVHNTVNRSLGKLVFPCERVDARWGKLECEQKSCDLHRTSIDF</sequence>
<protein>
    <recommendedName>
        <fullName evidence="8">Sulfhydryl oxidase</fullName>
        <ecNumber evidence="8">1.8.3.2</ecNumber>
    </recommendedName>
</protein>
<dbReference type="SUPFAM" id="SSF69000">
    <property type="entry name" value="FAD-dependent thiol oxidase"/>
    <property type="match status" value="1"/>
</dbReference>
<dbReference type="GO" id="GO:0016972">
    <property type="term" value="F:thiol oxidase activity"/>
    <property type="evidence" value="ECO:0007669"/>
    <property type="project" value="UniProtKB-EC"/>
</dbReference>
<keyword evidence="2 8" id="KW-0285">Flavoprotein</keyword>
<keyword evidence="4 8" id="KW-0560">Oxidoreductase</keyword>
<dbReference type="Gene3D" id="1.20.120.310">
    <property type="entry name" value="ERV/ALR sulfhydryl oxidase domain"/>
    <property type="match status" value="1"/>
</dbReference>
<evidence type="ECO:0000313" key="11">
    <source>
        <dbReference type="EMBL" id="CAH2036283.1"/>
    </source>
</evidence>
<dbReference type="EC" id="1.8.3.2" evidence="8"/>
<keyword evidence="12" id="KW-1185">Reference proteome</keyword>
<evidence type="ECO:0000313" key="12">
    <source>
        <dbReference type="Proteomes" id="UP000836841"/>
    </source>
</evidence>
<feature type="compositionally biased region" description="Polar residues" evidence="9">
    <location>
        <begin position="361"/>
        <end position="376"/>
    </location>
</feature>
<dbReference type="PROSITE" id="PS51324">
    <property type="entry name" value="ERV_ALR"/>
    <property type="match status" value="1"/>
</dbReference>
<evidence type="ECO:0000256" key="5">
    <source>
        <dbReference type="ARBA" id="ARBA00023157"/>
    </source>
</evidence>
<organism evidence="11 12">
    <name type="scientific">Thlaspi arvense</name>
    <name type="common">Field penny-cress</name>
    <dbReference type="NCBI Taxonomy" id="13288"/>
    <lineage>
        <taxon>Eukaryota</taxon>
        <taxon>Viridiplantae</taxon>
        <taxon>Streptophyta</taxon>
        <taxon>Embryophyta</taxon>
        <taxon>Tracheophyta</taxon>
        <taxon>Spermatophyta</taxon>
        <taxon>Magnoliopsida</taxon>
        <taxon>eudicotyledons</taxon>
        <taxon>Gunneridae</taxon>
        <taxon>Pentapetalae</taxon>
        <taxon>rosids</taxon>
        <taxon>malvids</taxon>
        <taxon>Brassicales</taxon>
        <taxon>Brassicaceae</taxon>
        <taxon>Thlaspideae</taxon>
        <taxon>Thlaspi</taxon>
    </lineage>
</organism>
<dbReference type="Proteomes" id="UP000836841">
    <property type="component" value="Chromosome 1"/>
</dbReference>
<dbReference type="GO" id="GO:0005737">
    <property type="term" value="C:cytoplasm"/>
    <property type="evidence" value="ECO:0007669"/>
    <property type="project" value="UniProtKB-ARBA"/>
</dbReference>
<dbReference type="PANTHER" id="PTHR36325">
    <property type="entry name" value="MYOSIN-2 HEAVY CHAIN-LIKE PROTEIN"/>
    <property type="match status" value="1"/>
</dbReference>
<feature type="compositionally biased region" description="Low complexity" evidence="9">
    <location>
        <begin position="36"/>
        <end position="46"/>
    </location>
</feature>
<evidence type="ECO:0000256" key="3">
    <source>
        <dbReference type="ARBA" id="ARBA00022827"/>
    </source>
</evidence>
<feature type="region of interest" description="Disordered" evidence="9">
    <location>
        <begin position="361"/>
        <end position="385"/>
    </location>
</feature>
<evidence type="ECO:0000256" key="1">
    <source>
        <dbReference type="ARBA" id="ARBA00001974"/>
    </source>
</evidence>
<gene>
    <name evidence="11" type="ORF">TAV2_LOCUS1981</name>
</gene>
<dbReference type="FunFam" id="1.20.120.310:FF:000002">
    <property type="entry name" value="Sulfhydryl oxidase"/>
    <property type="match status" value="1"/>
</dbReference>
<reference evidence="11 12" key="1">
    <citation type="submission" date="2022-03" db="EMBL/GenBank/DDBJ databases">
        <authorList>
            <person name="Nunn A."/>
            <person name="Chopra R."/>
            <person name="Nunn A."/>
            <person name="Contreras Garrido A."/>
        </authorList>
    </citation>
    <scope>NUCLEOTIDE SEQUENCE [LARGE SCALE GENOMIC DNA]</scope>
</reference>
<feature type="domain" description="ERV/ALR sulfhydryl oxidase" evidence="10">
    <location>
        <begin position="943"/>
        <end position="1043"/>
    </location>
</feature>
<evidence type="ECO:0000256" key="2">
    <source>
        <dbReference type="ARBA" id="ARBA00022630"/>
    </source>
</evidence>
<dbReference type="PANTHER" id="PTHR36325:SF1">
    <property type="entry name" value="MYOSIN-2 HEAVY CHAIN-LIKE PROTEIN"/>
    <property type="match status" value="1"/>
</dbReference>
<dbReference type="Pfam" id="PF04777">
    <property type="entry name" value="Evr1_Alr"/>
    <property type="match status" value="1"/>
</dbReference>
<accession>A0AAU9R8W9</accession>
<evidence type="ECO:0000256" key="7">
    <source>
        <dbReference type="ARBA" id="ARBA00054445"/>
    </source>
</evidence>
<comment type="catalytic activity">
    <reaction evidence="6">
        <text>2 R'C(R)SH + O2 = R'C(R)S-S(R)CR' + H2O2</text>
        <dbReference type="Rhea" id="RHEA:17357"/>
        <dbReference type="ChEBI" id="CHEBI:15379"/>
        <dbReference type="ChEBI" id="CHEBI:16240"/>
        <dbReference type="ChEBI" id="CHEBI:16520"/>
        <dbReference type="ChEBI" id="CHEBI:17412"/>
        <dbReference type="EC" id="1.8.3.2"/>
    </reaction>
    <physiologicalReaction direction="left-to-right" evidence="6">
        <dbReference type="Rhea" id="RHEA:17358"/>
    </physiologicalReaction>
</comment>
<keyword evidence="3 8" id="KW-0274">FAD</keyword>
<evidence type="ECO:0000259" key="10">
    <source>
        <dbReference type="PROSITE" id="PS51324"/>
    </source>
</evidence>
<name>A0AAU9R8W9_THLAR</name>
<dbReference type="InterPro" id="IPR036774">
    <property type="entry name" value="ERV/ALR_sulphydryl_oxid_sf"/>
</dbReference>
<proteinExistence type="predicted"/>
<dbReference type="InterPro" id="IPR017905">
    <property type="entry name" value="ERV/ALR_sulphydryl_oxidase"/>
</dbReference>
<comment type="cofactor">
    <cofactor evidence="1 8">
        <name>FAD</name>
        <dbReference type="ChEBI" id="CHEBI:57692"/>
    </cofactor>
</comment>